<accession>A0A3N0IT06</accession>
<dbReference type="RefSeq" id="WP_114547914.1">
    <property type="nucleotide sequence ID" value="NZ_QICC01000104.1"/>
</dbReference>
<reference evidence="1 3" key="1">
    <citation type="journal article" date="2018" name="Elife">
        <title>Discovery and characterization of a prevalent human gut bacterial enzyme sufficient for the inactivation of a family of plant toxins.</title>
        <authorList>
            <person name="Koppel N."/>
            <person name="Bisanz J.E."/>
            <person name="Pandelia M.E."/>
            <person name="Turnbaugh P.J."/>
            <person name="Balskus E.P."/>
        </authorList>
    </citation>
    <scope>NUCLEOTIDE SEQUENCE [LARGE SCALE GENOMIC DNA]</scope>
    <source>
        <strain evidence="1 3">DSM 16107</strain>
    </source>
</reference>
<protein>
    <submittedName>
        <fullName evidence="2">Uncharacterized protein</fullName>
    </submittedName>
</protein>
<reference evidence="2" key="3">
    <citation type="journal article" date="2019" name="Microbiol. Resour. Announc.">
        <title>Draft Genome Sequences of Type Strains of Gordonibacter faecihominis, Paraeggerthella hongkongensis, Parvibacter caecicola,Slackia equolifaciens, Slackia faecicanis, and Slackia isoflavoniconvertens.</title>
        <authorList>
            <person name="Danylec N."/>
            <person name="Stoll D.A."/>
            <person name="Dotsch A."/>
            <person name="Huch M."/>
        </authorList>
    </citation>
    <scope>NUCLEOTIDE SEQUENCE</scope>
    <source>
        <strain evidence="2">DSM 16107</strain>
    </source>
</reference>
<organism evidence="2 4">
    <name type="scientific">Eggerthella sinensis</name>
    <dbReference type="NCBI Taxonomy" id="242230"/>
    <lineage>
        <taxon>Bacteria</taxon>
        <taxon>Bacillati</taxon>
        <taxon>Actinomycetota</taxon>
        <taxon>Coriobacteriia</taxon>
        <taxon>Eggerthellales</taxon>
        <taxon>Eggerthellaceae</taxon>
        <taxon>Eggerthella</taxon>
    </lineage>
</organism>
<gene>
    <name evidence="1" type="ORF">C1876_17040</name>
    <name evidence="2" type="ORF">DMP09_15685</name>
</gene>
<dbReference type="Proteomes" id="UP000270112">
    <property type="component" value="Unassembled WGS sequence"/>
</dbReference>
<dbReference type="EMBL" id="PPTT01000052">
    <property type="protein sequence ID" value="RDB62906.1"/>
    <property type="molecule type" value="Genomic_DNA"/>
</dbReference>
<evidence type="ECO:0000313" key="2">
    <source>
        <dbReference type="EMBL" id="RNM40131.1"/>
    </source>
</evidence>
<name>A0A3N0IT06_9ACTN</name>
<keyword evidence="3" id="KW-1185">Reference proteome</keyword>
<reference evidence="4" key="2">
    <citation type="submission" date="2018-05" db="EMBL/GenBank/DDBJ databases">
        <title>Genome Sequencing of selected type strains of the family Eggerthellaceae.</title>
        <authorList>
            <person name="Danylec N."/>
            <person name="Stoll D.A."/>
            <person name="Doetsch A."/>
            <person name="Huch M."/>
        </authorList>
    </citation>
    <scope>NUCLEOTIDE SEQUENCE [LARGE SCALE GENOMIC DNA]</scope>
    <source>
        <strain evidence="4">DSM 16107</strain>
    </source>
</reference>
<dbReference type="Proteomes" id="UP000253817">
    <property type="component" value="Unassembled WGS sequence"/>
</dbReference>
<evidence type="ECO:0000313" key="3">
    <source>
        <dbReference type="Proteomes" id="UP000253817"/>
    </source>
</evidence>
<dbReference type="EMBL" id="QICC01000104">
    <property type="protein sequence ID" value="RNM40131.1"/>
    <property type="molecule type" value="Genomic_DNA"/>
</dbReference>
<comment type="caution">
    <text evidence="2">The sequence shown here is derived from an EMBL/GenBank/DDBJ whole genome shotgun (WGS) entry which is preliminary data.</text>
</comment>
<dbReference type="SUPFAM" id="SSF53850">
    <property type="entry name" value="Periplasmic binding protein-like II"/>
    <property type="match status" value="1"/>
</dbReference>
<dbReference type="AlphaFoldDB" id="A0A3N0IT06"/>
<evidence type="ECO:0000313" key="4">
    <source>
        <dbReference type="Proteomes" id="UP000270112"/>
    </source>
</evidence>
<sequence length="210" mass="23828">MTRGAFLREHPGKHVGIRFVSSVQASLELVAEGKVDISAAVRLVENDELGAHVAAPTPLPEGYEQVFYGKERGVCWITESNPLFDKDIVSARDLEGFTLLLPHTPEMMNAGATMRRKFADKGISINVRNTPFESYEEYFFSDMTRGFGIALHRDTTKHHYHPGMRVFELDDLAIPCNLYVMCDKENLDECGRLFWQNLMARIEDARRSSD</sequence>
<dbReference type="Gene3D" id="3.40.190.10">
    <property type="entry name" value="Periplasmic binding protein-like II"/>
    <property type="match status" value="2"/>
</dbReference>
<evidence type="ECO:0000313" key="1">
    <source>
        <dbReference type="EMBL" id="RDB62906.1"/>
    </source>
</evidence>
<dbReference type="CDD" id="cd05466">
    <property type="entry name" value="PBP2_LTTR_substrate"/>
    <property type="match status" value="1"/>
</dbReference>
<proteinExistence type="predicted"/>